<dbReference type="Proteomes" id="UP000007484">
    <property type="component" value="Chromosome"/>
</dbReference>
<dbReference type="EMBL" id="CP002525">
    <property type="protein sequence ID" value="ADX98259.1"/>
    <property type="molecule type" value="Genomic_DNA"/>
</dbReference>
<dbReference type="HOGENOM" id="CLU_1576786_0_0_14"/>
<evidence type="ECO:0000313" key="1">
    <source>
        <dbReference type="EMBL" id="ADX98259.1"/>
    </source>
</evidence>
<reference evidence="1 2" key="1">
    <citation type="journal article" date="2011" name="J. Bacteriol.">
        <title>Complete genome sequences of two hemotropic Mycoplasmas, Mycoplasma haemofelis strain Ohio2 and Mycoplasma suis strain Illinois.</title>
        <authorList>
            <person name="Messick J.B."/>
            <person name="Santos A.P."/>
            <person name="Guimaraes A.M."/>
        </authorList>
    </citation>
    <scope>NUCLEOTIDE SEQUENCE [LARGE SCALE GENOMIC DNA]</scope>
    <source>
        <strain evidence="1 2">Illinois</strain>
    </source>
</reference>
<protein>
    <submittedName>
        <fullName evidence="1">Uncharacterized protein</fullName>
    </submittedName>
</protein>
<sequence>MASFSSQAKELQEKQQTQLPEVNWRDFFNGIWILCHFSYRNVFKVEFGTLPYLLAGLFLDLEKWEWKVEKISEIYESFKQRFEKGFLGLLGILIQLNETGKQMSKSSNLHGRTPINITKRNILWYGVGSQWVELDRSKPEPSTS</sequence>
<accession>F0QRY9</accession>
<organism evidence="1 2">
    <name type="scientific">Mycoplasma suis (strain Illinois)</name>
    <dbReference type="NCBI Taxonomy" id="768700"/>
    <lineage>
        <taxon>Bacteria</taxon>
        <taxon>Bacillati</taxon>
        <taxon>Mycoplasmatota</taxon>
        <taxon>Mollicutes</taxon>
        <taxon>Mycoplasmataceae</taxon>
        <taxon>Mycoplasma</taxon>
    </lineage>
</organism>
<proteinExistence type="predicted"/>
<gene>
    <name evidence="1" type="ordered locus">MSU_0734</name>
</gene>
<name>F0QRY9_MYCSL</name>
<keyword evidence="2" id="KW-1185">Reference proteome</keyword>
<dbReference type="AlphaFoldDB" id="F0QRY9"/>
<evidence type="ECO:0000313" key="2">
    <source>
        <dbReference type="Proteomes" id="UP000007484"/>
    </source>
</evidence>
<dbReference type="RefSeq" id="WP_013610097.1">
    <property type="nucleotide sequence ID" value="NC_015155.1"/>
</dbReference>
<dbReference type="KEGG" id="mss:MSU_0734"/>